<keyword evidence="3" id="KW-1185">Reference proteome</keyword>
<sequence>MARPDARAAPAVPGVRGPGSGPPILQAALPRPDGPRPGWGVWGGFPGRSGAQGPRVGPSHPPGCPSPMGPGPGVRRVRGGLPGRSGWSGAPGRALQPALPRWAPARVSGGSAEASPAAPGGQGPRVGPSSLPFPDGPRPRCPGAPGRPPRPHRVVRGPGRALQPALPRWAPARVSGAPGRALQPALPRWAPAGPPGTPSAPRAPRAKAECVQMAALRARPSGLTENPGHLVALRAGLLWRVQMAGLPRKSR</sequence>
<dbReference type="Proteomes" id="UP001066276">
    <property type="component" value="Chromosome 2_1"/>
</dbReference>
<organism evidence="2 3">
    <name type="scientific">Pleurodeles waltl</name>
    <name type="common">Iberian ribbed newt</name>
    <dbReference type="NCBI Taxonomy" id="8319"/>
    <lineage>
        <taxon>Eukaryota</taxon>
        <taxon>Metazoa</taxon>
        <taxon>Chordata</taxon>
        <taxon>Craniata</taxon>
        <taxon>Vertebrata</taxon>
        <taxon>Euteleostomi</taxon>
        <taxon>Amphibia</taxon>
        <taxon>Batrachia</taxon>
        <taxon>Caudata</taxon>
        <taxon>Salamandroidea</taxon>
        <taxon>Salamandridae</taxon>
        <taxon>Pleurodelinae</taxon>
        <taxon>Pleurodeles</taxon>
    </lineage>
</organism>
<dbReference type="EMBL" id="JANPWB010000003">
    <property type="protein sequence ID" value="KAJ1202517.1"/>
    <property type="molecule type" value="Genomic_DNA"/>
</dbReference>
<comment type="caution">
    <text evidence="2">The sequence shown here is derived from an EMBL/GenBank/DDBJ whole genome shotgun (WGS) entry which is preliminary data.</text>
</comment>
<feature type="compositionally biased region" description="Pro residues" evidence="1">
    <location>
        <begin position="59"/>
        <end position="70"/>
    </location>
</feature>
<evidence type="ECO:0000313" key="3">
    <source>
        <dbReference type="Proteomes" id="UP001066276"/>
    </source>
</evidence>
<dbReference type="AlphaFoldDB" id="A0AAV7VQN7"/>
<reference evidence="2" key="1">
    <citation type="journal article" date="2022" name="bioRxiv">
        <title>Sequencing and chromosome-scale assembly of the giantPleurodeles waltlgenome.</title>
        <authorList>
            <person name="Brown T."/>
            <person name="Elewa A."/>
            <person name="Iarovenko S."/>
            <person name="Subramanian E."/>
            <person name="Araus A.J."/>
            <person name="Petzold A."/>
            <person name="Susuki M."/>
            <person name="Suzuki K.-i.T."/>
            <person name="Hayashi T."/>
            <person name="Toyoda A."/>
            <person name="Oliveira C."/>
            <person name="Osipova E."/>
            <person name="Leigh N.D."/>
            <person name="Simon A."/>
            <person name="Yun M.H."/>
        </authorList>
    </citation>
    <scope>NUCLEOTIDE SEQUENCE</scope>
    <source>
        <strain evidence="2">20211129_DDA</strain>
        <tissue evidence="2">Liver</tissue>
    </source>
</reference>
<feature type="compositionally biased region" description="Pro residues" evidence="1">
    <location>
        <begin position="134"/>
        <end position="148"/>
    </location>
</feature>
<feature type="compositionally biased region" description="Low complexity" evidence="1">
    <location>
        <begin position="108"/>
        <end position="119"/>
    </location>
</feature>
<evidence type="ECO:0000313" key="2">
    <source>
        <dbReference type="EMBL" id="KAJ1202517.1"/>
    </source>
</evidence>
<evidence type="ECO:0000256" key="1">
    <source>
        <dbReference type="SAM" id="MobiDB-lite"/>
    </source>
</evidence>
<gene>
    <name evidence="2" type="ORF">NDU88_006316</name>
</gene>
<proteinExistence type="predicted"/>
<feature type="region of interest" description="Disordered" evidence="1">
    <location>
        <begin position="1"/>
        <end position="207"/>
    </location>
</feature>
<accession>A0AAV7VQN7</accession>
<protein>
    <submittedName>
        <fullName evidence="2">Uncharacterized protein</fullName>
    </submittedName>
</protein>
<name>A0AAV7VQN7_PLEWA</name>